<comment type="caution">
    <text evidence="1">The sequence shown here is derived from an EMBL/GenBank/DDBJ whole genome shotgun (WGS) entry which is preliminary data.</text>
</comment>
<dbReference type="AlphaFoldDB" id="A0A9N9E3I9"/>
<sequence length="41" mass="4446">AVVGWITATRFLSSSKNNMSGGLHYRAIIGWIASGRFFSSV</sequence>
<protein>
    <submittedName>
        <fullName evidence="1">1109_t:CDS:1</fullName>
    </submittedName>
</protein>
<evidence type="ECO:0000313" key="1">
    <source>
        <dbReference type="EMBL" id="CAG8658399.1"/>
    </source>
</evidence>
<feature type="non-terminal residue" evidence="1">
    <location>
        <position position="1"/>
    </location>
</feature>
<dbReference type="EMBL" id="CAJVPK010007855">
    <property type="protein sequence ID" value="CAG8658399.1"/>
    <property type="molecule type" value="Genomic_DNA"/>
</dbReference>
<reference evidence="1" key="1">
    <citation type="submission" date="2021-06" db="EMBL/GenBank/DDBJ databases">
        <authorList>
            <person name="Kallberg Y."/>
            <person name="Tangrot J."/>
            <person name="Rosling A."/>
        </authorList>
    </citation>
    <scope>NUCLEOTIDE SEQUENCE</scope>
    <source>
        <strain evidence="1">AZ414A</strain>
    </source>
</reference>
<accession>A0A9N9E3I9</accession>
<evidence type="ECO:0000313" key="2">
    <source>
        <dbReference type="Proteomes" id="UP000789706"/>
    </source>
</evidence>
<feature type="non-terminal residue" evidence="1">
    <location>
        <position position="41"/>
    </location>
</feature>
<proteinExistence type="predicted"/>
<keyword evidence="2" id="KW-1185">Reference proteome</keyword>
<dbReference type="Proteomes" id="UP000789706">
    <property type="component" value="Unassembled WGS sequence"/>
</dbReference>
<gene>
    <name evidence="1" type="ORF">DEBURN_LOCUS11685</name>
</gene>
<name>A0A9N9E3I9_9GLOM</name>
<organism evidence="1 2">
    <name type="scientific">Diversispora eburnea</name>
    <dbReference type="NCBI Taxonomy" id="1213867"/>
    <lineage>
        <taxon>Eukaryota</taxon>
        <taxon>Fungi</taxon>
        <taxon>Fungi incertae sedis</taxon>
        <taxon>Mucoromycota</taxon>
        <taxon>Glomeromycotina</taxon>
        <taxon>Glomeromycetes</taxon>
        <taxon>Diversisporales</taxon>
        <taxon>Diversisporaceae</taxon>
        <taxon>Diversispora</taxon>
    </lineage>
</organism>